<proteinExistence type="predicted"/>
<protein>
    <submittedName>
        <fullName evidence="1">Uncharacterized protein</fullName>
    </submittedName>
</protein>
<keyword evidence="2" id="KW-1185">Reference proteome</keyword>
<dbReference type="Proteomes" id="UP001055811">
    <property type="component" value="Linkage Group LG03"/>
</dbReference>
<organism evidence="1 2">
    <name type="scientific">Cichorium intybus</name>
    <name type="common">Chicory</name>
    <dbReference type="NCBI Taxonomy" id="13427"/>
    <lineage>
        <taxon>Eukaryota</taxon>
        <taxon>Viridiplantae</taxon>
        <taxon>Streptophyta</taxon>
        <taxon>Embryophyta</taxon>
        <taxon>Tracheophyta</taxon>
        <taxon>Spermatophyta</taxon>
        <taxon>Magnoliopsida</taxon>
        <taxon>eudicotyledons</taxon>
        <taxon>Gunneridae</taxon>
        <taxon>Pentapetalae</taxon>
        <taxon>asterids</taxon>
        <taxon>campanulids</taxon>
        <taxon>Asterales</taxon>
        <taxon>Asteraceae</taxon>
        <taxon>Cichorioideae</taxon>
        <taxon>Cichorieae</taxon>
        <taxon>Cichoriinae</taxon>
        <taxon>Cichorium</taxon>
    </lineage>
</organism>
<dbReference type="EMBL" id="CM042011">
    <property type="protein sequence ID" value="KAI3766725.1"/>
    <property type="molecule type" value="Genomic_DNA"/>
</dbReference>
<evidence type="ECO:0000313" key="1">
    <source>
        <dbReference type="EMBL" id="KAI3766725.1"/>
    </source>
</evidence>
<sequence length="87" mass="9894">MSTGSCAYGLNCCFAHGESELQKQGSKYAQGYTENAPCEWINNTFEKNIDGKQWEFKWKNVEKIGRVYADWINDTPLVHVETVNLAS</sequence>
<reference evidence="2" key="1">
    <citation type="journal article" date="2022" name="Mol. Ecol. Resour.">
        <title>The genomes of chicory, endive, great burdock and yacon provide insights into Asteraceae palaeo-polyploidization history and plant inulin production.</title>
        <authorList>
            <person name="Fan W."/>
            <person name="Wang S."/>
            <person name="Wang H."/>
            <person name="Wang A."/>
            <person name="Jiang F."/>
            <person name="Liu H."/>
            <person name="Zhao H."/>
            <person name="Xu D."/>
            <person name="Zhang Y."/>
        </authorList>
    </citation>
    <scope>NUCLEOTIDE SEQUENCE [LARGE SCALE GENOMIC DNA]</scope>
    <source>
        <strain evidence="2">cv. Punajuju</strain>
    </source>
</reference>
<name>A0ACB9F6I2_CICIN</name>
<reference evidence="1 2" key="2">
    <citation type="journal article" date="2022" name="Mol. Ecol. Resour.">
        <title>The genomes of chicory, endive, great burdock and yacon provide insights into Asteraceae paleo-polyploidization history and plant inulin production.</title>
        <authorList>
            <person name="Fan W."/>
            <person name="Wang S."/>
            <person name="Wang H."/>
            <person name="Wang A."/>
            <person name="Jiang F."/>
            <person name="Liu H."/>
            <person name="Zhao H."/>
            <person name="Xu D."/>
            <person name="Zhang Y."/>
        </authorList>
    </citation>
    <scope>NUCLEOTIDE SEQUENCE [LARGE SCALE GENOMIC DNA]</scope>
    <source>
        <strain evidence="2">cv. Punajuju</strain>
        <tissue evidence="1">Leaves</tissue>
    </source>
</reference>
<comment type="caution">
    <text evidence="1">The sequence shown here is derived from an EMBL/GenBank/DDBJ whole genome shotgun (WGS) entry which is preliminary data.</text>
</comment>
<evidence type="ECO:0000313" key="2">
    <source>
        <dbReference type="Proteomes" id="UP001055811"/>
    </source>
</evidence>
<gene>
    <name evidence="1" type="ORF">L2E82_16795</name>
</gene>
<accession>A0ACB9F6I2</accession>